<evidence type="ECO:0000256" key="4">
    <source>
        <dbReference type="ARBA" id="ARBA00022801"/>
    </source>
</evidence>
<dbReference type="InterPro" id="IPR055132">
    <property type="entry name" value="RNase_J_b_CASP"/>
</dbReference>
<keyword evidence="5" id="KW-0862">Zinc</keyword>
<dbReference type="SMART" id="SM00849">
    <property type="entry name" value="Lactamase_B"/>
    <property type="match status" value="1"/>
</dbReference>
<dbReference type="InterPro" id="IPR004613">
    <property type="entry name" value="RNase_J"/>
</dbReference>
<keyword evidence="6" id="KW-0269">Exonuclease</keyword>
<dbReference type="Pfam" id="PF00753">
    <property type="entry name" value="Lactamase_B"/>
    <property type="match status" value="1"/>
</dbReference>
<dbReference type="PANTHER" id="PTHR43694:SF1">
    <property type="entry name" value="RIBONUCLEASE J"/>
    <property type="match status" value="1"/>
</dbReference>
<dbReference type="InterPro" id="IPR011108">
    <property type="entry name" value="RMMBL"/>
</dbReference>
<reference evidence="9" key="1">
    <citation type="submission" date="2020-05" db="EMBL/GenBank/DDBJ databases">
        <authorList>
            <person name="Chiriac C."/>
            <person name="Salcher M."/>
            <person name="Ghai R."/>
            <person name="Kavagutti S V."/>
        </authorList>
    </citation>
    <scope>NUCLEOTIDE SEQUENCE</scope>
</reference>
<evidence type="ECO:0000313" key="11">
    <source>
        <dbReference type="EMBL" id="CAB4755753.1"/>
    </source>
</evidence>
<dbReference type="InterPro" id="IPR036866">
    <property type="entry name" value="RibonucZ/Hydroxyglut_hydro"/>
</dbReference>
<evidence type="ECO:0000256" key="7">
    <source>
        <dbReference type="ARBA" id="ARBA00022884"/>
    </source>
</evidence>
<dbReference type="Gene3D" id="3.60.15.10">
    <property type="entry name" value="Ribonuclease Z/Hydroxyacylglutathione hydrolase-like"/>
    <property type="match status" value="1"/>
</dbReference>
<name>A0A6J6AY72_9ZZZZ</name>
<proteinExistence type="predicted"/>
<dbReference type="EMBL" id="CAEZWU010000072">
    <property type="protein sequence ID" value="CAB4667132.1"/>
    <property type="molecule type" value="Genomic_DNA"/>
</dbReference>
<gene>
    <name evidence="9" type="ORF">UFOPK1353_00360</name>
    <name evidence="10" type="ORF">UFOPK2292_00607</name>
    <name evidence="11" type="ORF">UFOPK2855_00392</name>
    <name evidence="12" type="ORF">UFOPK3026_00419</name>
    <name evidence="13" type="ORF">UFOPK4020_00317</name>
</gene>
<feature type="domain" description="Metallo-beta-lactamase" evidence="8">
    <location>
        <begin position="17"/>
        <end position="221"/>
    </location>
</feature>
<dbReference type="NCBIfam" id="TIGR00649">
    <property type="entry name" value="MG423"/>
    <property type="match status" value="1"/>
</dbReference>
<evidence type="ECO:0000313" key="10">
    <source>
        <dbReference type="EMBL" id="CAB4667132.1"/>
    </source>
</evidence>
<accession>A0A6J6AY72</accession>
<keyword evidence="1" id="KW-0963">Cytoplasm</keyword>
<dbReference type="GO" id="GO:0046872">
    <property type="term" value="F:metal ion binding"/>
    <property type="evidence" value="ECO:0007669"/>
    <property type="project" value="UniProtKB-KW"/>
</dbReference>
<protein>
    <submittedName>
        <fullName evidence="9">Unannotated protein</fullName>
    </submittedName>
</protein>
<evidence type="ECO:0000313" key="9">
    <source>
        <dbReference type="EMBL" id="CAB4531691.1"/>
    </source>
</evidence>
<keyword evidence="3" id="KW-0479">Metal-binding</keyword>
<evidence type="ECO:0000256" key="1">
    <source>
        <dbReference type="ARBA" id="ARBA00022490"/>
    </source>
</evidence>
<evidence type="ECO:0000313" key="13">
    <source>
        <dbReference type="EMBL" id="CAB4992210.1"/>
    </source>
</evidence>
<keyword evidence="7" id="KW-0694">RNA-binding</keyword>
<dbReference type="Pfam" id="PF07521">
    <property type="entry name" value="RMMBL"/>
    <property type="match status" value="1"/>
</dbReference>
<evidence type="ECO:0000259" key="8">
    <source>
        <dbReference type="SMART" id="SM00849"/>
    </source>
</evidence>
<dbReference type="GO" id="GO:0003723">
    <property type="term" value="F:RNA binding"/>
    <property type="evidence" value="ECO:0007669"/>
    <property type="project" value="UniProtKB-KW"/>
</dbReference>
<dbReference type="EMBL" id="CAFBOV010000041">
    <property type="protein sequence ID" value="CAB4992210.1"/>
    <property type="molecule type" value="Genomic_DNA"/>
</dbReference>
<dbReference type="PANTHER" id="PTHR43694">
    <property type="entry name" value="RIBONUCLEASE J"/>
    <property type="match status" value="1"/>
</dbReference>
<evidence type="ECO:0000256" key="6">
    <source>
        <dbReference type="ARBA" id="ARBA00022839"/>
    </source>
</evidence>
<keyword evidence="4" id="KW-0378">Hydrolase</keyword>
<evidence type="ECO:0000313" key="12">
    <source>
        <dbReference type="EMBL" id="CAB4798553.1"/>
    </source>
</evidence>
<dbReference type="InterPro" id="IPR042173">
    <property type="entry name" value="RNase_J_2"/>
</dbReference>
<evidence type="ECO:0000256" key="2">
    <source>
        <dbReference type="ARBA" id="ARBA00022722"/>
    </source>
</evidence>
<dbReference type="CDD" id="cd07714">
    <property type="entry name" value="RNaseJ_MBL-fold"/>
    <property type="match status" value="1"/>
</dbReference>
<evidence type="ECO:0000256" key="3">
    <source>
        <dbReference type="ARBA" id="ARBA00022723"/>
    </source>
</evidence>
<dbReference type="EMBL" id="CAEZSE010000039">
    <property type="protein sequence ID" value="CAB4531691.1"/>
    <property type="molecule type" value="Genomic_DNA"/>
</dbReference>
<sequence length="457" mass="50135">MSKPVRISFLGGLGEIGRNCMAIEQDKKILLIDCGLMFPKAEHGDDVDVIIPDFTWLLQNKERIVGCVATHGHEDHVGALQYLLRDASFPLYGSALTLGLARNRIAEARLTEKTKFIEVDDNDRVKIGPFEVEFIPVTHSVPYAHAIALHTSQGVIIHSGDFKLDLTPVDDRRTDLARLGSLSSNEGIRLLMLDSTNAGERGHAPSESDVGVVLRQIFNDHRSKRIITASFASHIHRVQQIANAAIESGRVVVPLGRSMINNIRLARDLKVLTIPEKSLVSSDSLGKYDDEEICIISTGSQGEAMSALTLLAKGDSRYVKVGDNDTVVFSSHAIPGNEHNVNKVIDALLRRGATVVHSGIADVHATGHAQAEDLKMYLNITEPEWFIPIHGEYRHMVANTELAKIMGVAPSKVLLCEDGDVVEITDKNLDFDGRIPAEFVVPAKLQRGNKSKKAKHK</sequence>
<dbReference type="SUPFAM" id="SSF56281">
    <property type="entry name" value="Metallo-hydrolase/oxidoreductase"/>
    <property type="match status" value="1"/>
</dbReference>
<dbReference type="GO" id="GO:0004527">
    <property type="term" value="F:exonuclease activity"/>
    <property type="evidence" value="ECO:0007669"/>
    <property type="project" value="UniProtKB-KW"/>
</dbReference>
<keyword evidence="2" id="KW-0540">Nuclease</keyword>
<evidence type="ECO:0000256" key="5">
    <source>
        <dbReference type="ARBA" id="ARBA00022833"/>
    </source>
</evidence>
<organism evidence="9">
    <name type="scientific">freshwater metagenome</name>
    <dbReference type="NCBI Taxonomy" id="449393"/>
    <lineage>
        <taxon>unclassified sequences</taxon>
        <taxon>metagenomes</taxon>
        <taxon>ecological metagenomes</taxon>
    </lineage>
</organism>
<dbReference type="AlphaFoldDB" id="A0A6J6AY72"/>
<dbReference type="EMBL" id="CAEZZK010000055">
    <property type="protein sequence ID" value="CAB4755753.1"/>
    <property type="molecule type" value="Genomic_DNA"/>
</dbReference>
<dbReference type="EMBL" id="CAFAAP010000044">
    <property type="protein sequence ID" value="CAB4798553.1"/>
    <property type="molecule type" value="Genomic_DNA"/>
</dbReference>
<dbReference type="Gene3D" id="3.40.50.10710">
    <property type="entry name" value="Metallo-hydrolase/oxidoreductase"/>
    <property type="match status" value="1"/>
</dbReference>
<dbReference type="InterPro" id="IPR001279">
    <property type="entry name" value="Metallo-B-lactamas"/>
</dbReference>
<dbReference type="Pfam" id="PF22505">
    <property type="entry name" value="RNase_J_b_CASP"/>
    <property type="match status" value="1"/>
</dbReference>